<dbReference type="AlphaFoldDB" id="K9VV19"/>
<keyword evidence="2" id="KW-1185">Reference proteome</keyword>
<reference evidence="1 2" key="1">
    <citation type="submission" date="2012-06" db="EMBL/GenBank/DDBJ databases">
        <title>Finished chromosome of genome of Crinalium epipsammum PCC 9333.</title>
        <authorList>
            <consortium name="US DOE Joint Genome Institute"/>
            <person name="Gugger M."/>
            <person name="Coursin T."/>
            <person name="Rippka R."/>
            <person name="Tandeau De Marsac N."/>
            <person name="Huntemann M."/>
            <person name="Wei C.-L."/>
            <person name="Han J."/>
            <person name="Detter J.C."/>
            <person name="Han C."/>
            <person name="Tapia R."/>
            <person name="Davenport K."/>
            <person name="Daligault H."/>
            <person name="Erkkila T."/>
            <person name="Gu W."/>
            <person name="Munk A.C.C."/>
            <person name="Teshima H."/>
            <person name="Xu Y."/>
            <person name="Chain P."/>
            <person name="Chen A."/>
            <person name="Krypides N."/>
            <person name="Mavromatis K."/>
            <person name="Markowitz V."/>
            <person name="Szeto E."/>
            <person name="Ivanova N."/>
            <person name="Mikhailova N."/>
            <person name="Ovchinnikova G."/>
            <person name="Pagani I."/>
            <person name="Pati A."/>
            <person name="Goodwin L."/>
            <person name="Peters L."/>
            <person name="Pitluck S."/>
            <person name="Woyke T."/>
            <person name="Kerfeld C."/>
        </authorList>
    </citation>
    <scope>NUCLEOTIDE SEQUENCE [LARGE SCALE GENOMIC DNA]</scope>
    <source>
        <strain evidence="1 2">PCC 9333</strain>
    </source>
</reference>
<name>K9VV19_9CYAN</name>
<accession>K9VV19</accession>
<protein>
    <submittedName>
        <fullName evidence="1">Uncharacterized protein</fullName>
    </submittedName>
</protein>
<dbReference type="EMBL" id="CP003620">
    <property type="protein sequence ID" value="AFZ11332.1"/>
    <property type="molecule type" value="Genomic_DNA"/>
</dbReference>
<dbReference type="RefSeq" id="WP_015201473.1">
    <property type="nucleotide sequence ID" value="NC_019753.1"/>
</dbReference>
<sequence>MMITALPLETETAITQILSKHYPSSHYCFKIMSIVEDSIADIIFEGYYTKTFTPTSRPSPDCFTKNNRNTNLDFSLYYDHCDRHLKLSSRWKGELLSLSYKPPSSIWTGESANVIYRPYPDGDKFEAIATSLYEIMLKHFL</sequence>
<dbReference type="Proteomes" id="UP000010472">
    <property type="component" value="Chromosome"/>
</dbReference>
<proteinExistence type="predicted"/>
<dbReference type="KEGG" id="cep:Cri9333_0351"/>
<dbReference type="HOGENOM" id="CLU_1850997_0_0_3"/>
<organism evidence="1 2">
    <name type="scientific">Crinalium epipsammum PCC 9333</name>
    <dbReference type="NCBI Taxonomy" id="1173022"/>
    <lineage>
        <taxon>Bacteria</taxon>
        <taxon>Bacillati</taxon>
        <taxon>Cyanobacteriota</taxon>
        <taxon>Cyanophyceae</taxon>
        <taxon>Gomontiellales</taxon>
        <taxon>Gomontiellaceae</taxon>
        <taxon>Crinalium</taxon>
    </lineage>
</organism>
<gene>
    <name evidence="1" type="ORF">Cri9333_0351</name>
</gene>
<evidence type="ECO:0000313" key="1">
    <source>
        <dbReference type="EMBL" id="AFZ11332.1"/>
    </source>
</evidence>
<evidence type="ECO:0000313" key="2">
    <source>
        <dbReference type="Proteomes" id="UP000010472"/>
    </source>
</evidence>